<feature type="transmembrane region" description="Helical" evidence="1">
    <location>
        <begin position="77"/>
        <end position="102"/>
    </location>
</feature>
<dbReference type="RefSeq" id="WP_188664126.1">
    <property type="nucleotide sequence ID" value="NZ_BMKC01000003.1"/>
</dbReference>
<protein>
    <recommendedName>
        <fullName evidence="4">DUF1761 domain-containing protein</fullName>
    </recommendedName>
</protein>
<keyword evidence="1" id="KW-0472">Membrane</keyword>
<feature type="transmembrane region" description="Helical" evidence="1">
    <location>
        <begin position="114"/>
        <end position="133"/>
    </location>
</feature>
<dbReference type="Pfam" id="PF08570">
    <property type="entry name" value="DUF1761"/>
    <property type="match status" value="1"/>
</dbReference>
<evidence type="ECO:0000313" key="3">
    <source>
        <dbReference type="Proteomes" id="UP000623419"/>
    </source>
</evidence>
<name>A0ABQ1HNG7_9GAMM</name>
<gene>
    <name evidence="2" type="ORF">GCM10011521_21990</name>
</gene>
<comment type="caution">
    <text evidence="2">The sequence shown here is derived from an EMBL/GenBank/DDBJ whole genome shotgun (WGS) entry which is preliminary data.</text>
</comment>
<dbReference type="EMBL" id="BMKC01000003">
    <property type="protein sequence ID" value="GGA83254.1"/>
    <property type="molecule type" value="Genomic_DNA"/>
</dbReference>
<evidence type="ECO:0000313" key="2">
    <source>
        <dbReference type="EMBL" id="GGA83254.1"/>
    </source>
</evidence>
<keyword evidence="3" id="KW-1185">Reference proteome</keyword>
<evidence type="ECO:0000256" key="1">
    <source>
        <dbReference type="SAM" id="Phobius"/>
    </source>
</evidence>
<dbReference type="InterPro" id="IPR013879">
    <property type="entry name" value="DUF1761"/>
</dbReference>
<accession>A0ABQ1HNG7</accession>
<feature type="transmembrane region" description="Helical" evidence="1">
    <location>
        <begin position="6"/>
        <end position="29"/>
    </location>
</feature>
<reference evidence="3" key="1">
    <citation type="journal article" date="2019" name="Int. J. Syst. Evol. Microbiol.">
        <title>The Global Catalogue of Microorganisms (GCM) 10K type strain sequencing project: providing services to taxonomists for standard genome sequencing and annotation.</title>
        <authorList>
            <consortium name="The Broad Institute Genomics Platform"/>
            <consortium name="The Broad Institute Genome Sequencing Center for Infectious Disease"/>
            <person name="Wu L."/>
            <person name="Ma J."/>
        </authorList>
    </citation>
    <scope>NUCLEOTIDE SEQUENCE [LARGE SCALE GENOMIC DNA]</scope>
    <source>
        <strain evidence="3">CGMCC 1.15905</strain>
    </source>
</reference>
<sequence>MGEINIWAIITAAVASLVLGGLWYSPMLFGKAWQREVGLSDEELAKGNMAVILGSTLVLCFIASFVFAMFLGPRPPLALGLGAGFSAGLCWVSASFGINYLFERKSFKLFAINGGYHTLQFTLIGLILALWPLPAAVG</sequence>
<feature type="transmembrane region" description="Helical" evidence="1">
    <location>
        <begin position="50"/>
        <end position="71"/>
    </location>
</feature>
<keyword evidence="1" id="KW-1133">Transmembrane helix</keyword>
<keyword evidence="1" id="KW-0812">Transmembrane</keyword>
<proteinExistence type="predicted"/>
<dbReference type="Proteomes" id="UP000623419">
    <property type="component" value="Unassembled WGS sequence"/>
</dbReference>
<organism evidence="2 3">
    <name type="scientific">Arenimonas soli</name>
    <dbReference type="NCBI Taxonomy" id="2269504"/>
    <lineage>
        <taxon>Bacteria</taxon>
        <taxon>Pseudomonadati</taxon>
        <taxon>Pseudomonadota</taxon>
        <taxon>Gammaproteobacteria</taxon>
        <taxon>Lysobacterales</taxon>
        <taxon>Lysobacteraceae</taxon>
        <taxon>Arenimonas</taxon>
    </lineage>
</organism>
<evidence type="ECO:0008006" key="4">
    <source>
        <dbReference type="Google" id="ProtNLM"/>
    </source>
</evidence>